<dbReference type="RefSeq" id="WP_061855650.1">
    <property type="nucleotide sequence ID" value="NZ_BKAQ01000009.1"/>
</dbReference>
<feature type="transmembrane region" description="Helical" evidence="1">
    <location>
        <begin position="124"/>
        <end position="149"/>
    </location>
</feature>
<proteinExistence type="predicted"/>
<evidence type="ECO:0000256" key="1">
    <source>
        <dbReference type="SAM" id="Phobius"/>
    </source>
</evidence>
<dbReference type="InterPro" id="IPR053170">
    <property type="entry name" value="Transcription_regulator"/>
</dbReference>
<dbReference type="EMBL" id="LUGM01000004">
    <property type="protein sequence ID" value="KYH13146.1"/>
    <property type="molecule type" value="Genomic_DNA"/>
</dbReference>
<dbReference type="SUPFAM" id="SSF81665">
    <property type="entry name" value="Calcium ATPase, transmembrane domain M"/>
    <property type="match status" value="1"/>
</dbReference>
<comment type="caution">
    <text evidence="4">The sequence shown here is derived from an EMBL/GenBank/DDBJ whole genome shotgun (WGS) entry which is preliminary data.</text>
</comment>
<evidence type="ECO:0000313" key="4">
    <source>
        <dbReference type="EMBL" id="KYH13146.1"/>
    </source>
</evidence>
<dbReference type="KEGG" id="skl:C7J89_06135"/>
<dbReference type="GO" id="GO:0016787">
    <property type="term" value="F:hydrolase activity"/>
    <property type="evidence" value="ECO:0007669"/>
    <property type="project" value="UniProtKB-KW"/>
</dbReference>
<dbReference type="InterPro" id="IPR007404">
    <property type="entry name" value="YdjM-like"/>
</dbReference>
<keyword evidence="1" id="KW-0472">Membrane</keyword>
<dbReference type="PANTHER" id="PTHR40031:SF1">
    <property type="entry name" value="MEMBRANE-BOUND METAL-DEPENDENT HYDROLASE"/>
    <property type="match status" value="1"/>
</dbReference>
<protein>
    <submittedName>
        <fullName evidence="4">Metal-dependent hydrolase</fullName>
    </submittedName>
</protein>
<sequence>MDTGTHIVMGIGLTALATQDPAMSASFVATASTLVVGSLIPDSDTVFKLKDNATYISNHRGITHSIPFTILWPLLITLIVFTFFKHLDATHIWMWAQLAVFLHVFVDIFNSYGTQALRPITNKWIQLSVINTFDPIIFILWCVGIVLWIFGLHPYVVFFPIFVILFIYYIIRFKMQKIIKETALRQIKQSHKPVKIFVAPTMKFMEWRVAIQTENHDYVGRSYGRNVVFSDKAEHHSFPSDELMHYVENDKNIKTFLNFSSIYRWKAQKLDDGSMEIRLIDLRYLKNGHYSFVAIVHLDKEMIIDHSYIGWVFSEEKLQKKLFAK</sequence>
<accession>A0A151A198</accession>
<organism evidence="4 5">
    <name type="scientific">Staphylococcus kloosii</name>
    <dbReference type="NCBI Taxonomy" id="29384"/>
    <lineage>
        <taxon>Bacteria</taxon>
        <taxon>Bacillati</taxon>
        <taxon>Bacillota</taxon>
        <taxon>Bacilli</taxon>
        <taxon>Bacillales</taxon>
        <taxon>Staphylococcaceae</taxon>
        <taxon>Staphylococcus</taxon>
    </lineage>
</organism>
<accession>A0A2T4RAA2</accession>
<evidence type="ECO:0000313" key="6">
    <source>
        <dbReference type="Proteomes" id="UP000321040"/>
    </source>
</evidence>
<reference evidence="3" key="3">
    <citation type="journal article" date="2021" name="PeerJ">
        <title>Extensive microbial diversity within the chicken gut microbiome revealed by metagenomics and culture.</title>
        <authorList>
            <person name="Gilroy R."/>
            <person name="Ravi A."/>
            <person name="Getino M."/>
            <person name="Pursley I."/>
            <person name="Horton D.L."/>
            <person name="Alikhan N.F."/>
            <person name="Baker D."/>
            <person name="Gharbi K."/>
            <person name="Hall N."/>
            <person name="Watson M."/>
            <person name="Adriaenssens E.M."/>
            <person name="Foster-Nyarko E."/>
            <person name="Jarju S."/>
            <person name="Secka A."/>
            <person name="Antonio M."/>
            <person name="Oren A."/>
            <person name="Chaudhuri R.R."/>
            <person name="La Ragione R."/>
            <person name="Hildebrand F."/>
            <person name="Pallen M.J."/>
        </authorList>
    </citation>
    <scope>NUCLEOTIDE SEQUENCE</scope>
    <source>
        <strain evidence="3">CHK149-3286</strain>
    </source>
</reference>
<feature type="transmembrane region" description="Helical" evidence="1">
    <location>
        <begin position="155"/>
        <end position="171"/>
    </location>
</feature>
<evidence type="ECO:0000313" key="5">
    <source>
        <dbReference type="Proteomes" id="UP000075418"/>
    </source>
</evidence>
<keyword evidence="4" id="KW-0378">Hydrolase</keyword>
<dbReference type="Pfam" id="PF04307">
    <property type="entry name" value="YdjM"/>
    <property type="match status" value="1"/>
</dbReference>
<feature type="transmembrane region" description="Helical" evidence="1">
    <location>
        <begin position="61"/>
        <end position="84"/>
    </location>
</feature>
<evidence type="ECO:0000313" key="2">
    <source>
        <dbReference type="EMBL" id="GEP82027.1"/>
    </source>
</evidence>
<feature type="transmembrane region" description="Helical" evidence="1">
    <location>
        <begin position="22"/>
        <end position="40"/>
    </location>
</feature>
<dbReference type="InterPro" id="IPR023298">
    <property type="entry name" value="ATPase_P-typ_TM_dom_sf"/>
</dbReference>
<reference evidence="3" key="4">
    <citation type="submission" date="2021-09" db="EMBL/GenBank/DDBJ databases">
        <authorList>
            <person name="Gilroy R."/>
        </authorList>
    </citation>
    <scope>NUCLEOTIDE SEQUENCE</scope>
    <source>
        <strain evidence="3">CHK149-3286</strain>
    </source>
</reference>
<reference evidence="4 5" key="1">
    <citation type="submission" date="2016-02" db="EMBL/GenBank/DDBJ databases">
        <title>Draft genome sequence of hydrocarbon degrading Staphylococcus saprophyticus Strain CNV2, isolated from crude-oil contaminated soil from Noonmati Oil Refinery, Guwahati, Assam, India.</title>
        <authorList>
            <person name="Mukherjee A."/>
            <person name="Chettri B."/>
            <person name="Langpoklakpam J."/>
            <person name="Singh A.K."/>
            <person name="Chattopadhyay D.J."/>
        </authorList>
    </citation>
    <scope>NUCLEOTIDE SEQUENCE [LARGE SCALE GENOMIC DNA]</scope>
    <source>
        <strain evidence="4 5">CNV2</strain>
    </source>
</reference>
<dbReference type="PANTHER" id="PTHR40031">
    <property type="entry name" value="HYPOTHETICAL MEMBRANE SPANNING PROTEIN"/>
    <property type="match status" value="1"/>
</dbReference>
<keyword evidence="1" id="KW-0812">Transmembrane</keyword>
<evidence type="ECO:0000313" key="3">
    <source>
        <dbReference type="EMBL" id="HJF69049.1"/>
    </source>
</evidence>
<keyword evidence="6" id="KW-1185">Reference proteome</keyword>
<dbReference type="EMBL" id="DYVT01000132">
    <property type="protein sequence ID" value="HJF69049.1"/>
    <property type="molecule type" value="Genomic_DNA"/>
</dbReference>
<reference evidence="2 6" key="2">
    <citation type="submission" date="2019-07" db="EMBL/GenBank/DDBJ databases">
        <title>Whole genome shotgun sequence of Staphylococcus kloosii NBRC 109624.</title>
        <authorList>
            <person name="Hosoyama A."/>
            <person name="Uohara A."/>
            <person name="Ohji S."/>
            <person name="Ichikawa N."/>
        </authorList>
    </citation>
    <scope>NUCLEOTIDE SEQUENCE [LARGE SCALE GENOMIC DNA]</scope>
    <source>
        <strain evidence="2 6">NBRC 109624</strain>
    </source>
</reference>
<dbReference type="AlphaFoldDB" id="A0A151A198"/>
<dbReference type="Proteomes" id="UP000321040">
    <property type="component" value="Unassembled WGS sequence"/>
</dbReference>
<dbReference type="EMBL" id="BKAQ01000009">
    <property type="protein sequence ID" value="GEP82027.1"/>
    <property type="molecule type" value="Genomic_DNA"/>
</dbReference>
<keyword evidence="1" id="KW-1133">Transmembrane helix</keyword>
<dbReference type="OrthoDB" id="110250at2"/>
<gene>
    <name evidence="4" type="ORF">A0131_12555</name>
    <name evidence="3" type="ORF">K8V85_12100</name>
    <name evidence="2" type="ORF">SKL01_12050</name>
</gene>
<dbReference type="Proteomes" id="UP000706163">
    <property type="component" value="Unassembled WGS sequence"/>
</dbReference>
<feature type="transmembrane region" description="Helical" evidence="1">
    <location>
        <begin position="90"/>
        <end position="112"/>
    </location>
</feature>
<dbReference type="Proteomes" id="UP000075418">
    <property type="component" value="Unassembled WGS sequence"/>
</dbReference>
<dbReference type="GeneID" id="69904914"/>
<name>A0A151A198_9STAP</name>